<sequence>MNQGAQIVEFVNAVLDAVIAIANGGSAGVPKMVETALAASVPLLIGFLASLLGIGSLANKVKSVFHAVSRPVNRAIDKIVNFIAKKGKALWSKPKGKNGKNKDSGQPTGTSREKQAIIDADRMLSAKPNPESATTHLAEISKRHNTPLHLLTKEETPKERKVQVQTMVGGTHSLPLTNGYDPTKQTAPQLWRDMKPDQRTGESVADAAERSRRARDHLANHHFSTHANIFRAMTEPDAFYGQRPRTFKSYEDEHAMNSNSHVGKRHVLGEGAMLSEELVALRALRNKIYYNQSWTNAFCGGRSSVFRGSGDASASLRGFNEDYLIPAWEDLRLQILSQGYIRITGQPLRGRAMGYSKSVSGSVPIAALPAYLDGKYSLSGCAGVNPLFPHDTHISSGTPMTDMTAPTTFLVAIKPDASCRGGWYIDSAYPE</sequence>
<accession>A0ABW2WX35</accession>
<feature type="region of interest" description="Disordered" evidence="1">
    <location>
        <begin position="91"/>
        <end position="113"/>
    </location>
</feature>
<dbReference type="Proteomes" id="UP001596915">
    <property type="component" value="Unassembled WGS sequence"/>
</dbReference>
<proteinExistence type="predicted"/>
<reference evidence="4" key="1">
    <citation type="journal article" date="2019" name="Int. J. Syst. Evol. Microbiol.">
        <title>The Global Catalogue of Microorganisms (GCM) 10K type strain sequencing project: providing services to taxonomists for standard genome sequencing and annotation.</title>
        <authorList>
            <consortium name="The Broad Institute Genomics Platform"/>
            <consortium name="The Broad Institute Genome Sequencing Center for Infectious Disease"/>
            <person name="Wu L."/>
            <person name="Ma J."/>
        </authorList>
    </citation>
    <scope>NUCLEOTIDE SEQUENCE [LARGE SCALE GENOMIC DNA]</scope>
    <source>
        <strain evidence="4">JCM 12607</strain>
    </source>
</reference>
<evidence type="ECO:0000256" key="1">
    <source>
        <dbReference type="SAM" id="MobiDB-lite"/>
    </source>
</evidence>
<evidence type="ECO:0008006" key="5">
    <source>
        <dbReference type="Google" id="ProtNLM"/>
    </source>
</evidence>
<feature type="transmembrane region" description="Helical" evidence="2">
    <location>
        <begin position="36"/>
        <end position="58"/>
    </location>
</feature>
<keyword evidence="2" id="KW-0472">Membrane</keyword>
<evidence type="ECO:0000313" key="3">
    <source>
        <dbReference type="EMBL" id="MFD0626084.1"/>
    </source>
</evidence>
<comment type="caution">
    <text evidence="3">The sequence shown here is derived from an EMBL/GenBank/DDBJ whole genome shotgun (WGS) entry which is preliminary data.</text>
</comment>
<keyword evidence="2" id="KW-0812">Transmembrane</keyword>
<gene>
    <name evidence="3" type="ORF">ACFQ2K_28530</name>
</gene>
<dbReference type="EMBL" id="JBHTGL010000008">
    <property type="protein sequence ID" value="MFD0626084.1"/>
    <property type="molecule type" value="Genomic_DNA"/>
</dbReference>
<name>A0ABW2WX35_9ACTN</name>
<keyword evidence="2" id="KW-1133">Transmembrane helix</keyword>
<organism evidence="3 4">
    <name type="scientific">Streptomyces sanglieri</name>
    <dbReference type="NCBI Taxonomy" id="193460"/>
    <lineage>
        <taxon>Bacteria</taxon>
        <taxon>Bacillati</taxon>
        <taxon>Actinomycetota</taxon>
        <taxon>Actinomycetes</taxon>
        <taxon>Kitasatosporales</taxon>
        <taxon>Streptomycetaceae</taxon>
        <taxon>Streptomyces</taxon>
    </lineage>
</organism>
<keyword evidence="4" id="KW-1185">Reference proteome</keyword>
<evidence type="ECO:0000313" key="4">
    <source>
        <dbReference type="Proteomes" id="UP001596915"/>
    </source>
</evidence>
<evidence type="ECO:0000256" key="2">
    <source>
        <dbReference type="SAM" id="Phobius"/>
    </source>
</evidence>
<protein>
    <recommendedName>
        <fullName evidence="5">Type IV secretion protein Rhs</fullName>
    </recommendedName>
</protein>